<dbReference type="Pfam" id="PF01656">
    <property type="entry name" value="CbiA"/>
    <property type="match status" value="1"/>
</dbReference>
<dbReference type="InterPro" id="IPR002586">
    <property type="entry name" value="CobQ/CobB/MinD/ParA_Nub-bd_dom"/>
</dbReference>
<sequence length="529" mass="57510">MPLFLLEGAENFFYLLPHQSPPSKRQISLPTTPGDLMTRFIVVLGTCSHSGKSTIVAALCRILRNRGLKVAPFKSQNMSLNSWVTSEGKEMGIAQAVQAWAAGVEPSELMNPILLKPKGDRTSQVIVFGVPVADRSAEEYYREIDGLKGVVDRAIDELSQEYDYIVVEGAGGAAEINLFDRDIANIYVARKLGAPIILVGDIERGGVFASLYGTAALLPPEIRPLVKGLVINKFRGDPAILEPGLGMLEELTGVPVLGVMPYLDLDLPSEDSVSLGDKRRGGGGEKVEIAVVRLPRISNFTDFEPLEREARVRYVAPGEPLGSPDAVIIPGTKNTVADLEEMRVRGTDREILALRRAGVPILGICGGYQILGKRIVDLGIENATVEMPGLGLLDLVTRFDRYEKRTVQVEKPVTGGGPILGRIMGERVWGYEIHMGVTASRDPPAFGDDGAVADDGLVIGTYLHGIFNNQNFRDAFLDYLYSRKNLVRGSALRGDGYDELASAAEKFLDLERIWGMIGLEPEAGSIPRE</sequence>
<dbReference type="InterPro" id="IPR047045">
    <property type="entry name" value="CobQ_N"/>
</dbReference>
<feature type="domain" description="CobB/CobQ-like glutamine amidotransferase" evidence="9">
    <location>
        <begin position="288"/>
        <end position="472"/>
    </location>
</feature>
<evidence type="ECO:0000256" key="4">
    <source>
        <dbReference type="ARBA" id="ARBA00022573"/>
    </source>
</evidence>
<protein>
    <recommendedName>
        <fullName evidence="3 7">Probable cobyric acid synthase</fullName>
    </recommendedName>
</protein>
<comment type="similarity">
    <text evidence="2 7">Belongs to the CobB/CobQ family. CobQ subfamily.</text>
</comment>
<reference evidence="10 11" key="1">
    <citation type="journal article" date="2012" name="PLoS ONE">
        <title>The genome characteristics and predicted function of methyl-group oxidation pathway in the obligate aceticlastic methanogens, Methanosaeta spp.</title>
        <authorList>
            <person name="Zhu J."/>
            <person name="Zheng H."/>
            <person name="Ai G."/>
            <person name="Zhang G."/>
            <person name="Liu D."/>
            <person name="Liu X."/>
            <person name="Dong X."/>
        </authorList>
    </citation>
    <scope>NUCLEOTIDE SEQUENCE [LARGE SCALE GENOMIC DNA]</scope>
    <source>
        <strain evidence="10 11">6Ac</strain>
    </source>
</reference>
<keyword evidence="5 7" id="KW-0315">Glutamine amidotransferase</keyword>
<dbReference type="GO" id="GO:0009236">
    <property type="term" value="P:cobalamin biosynthetic process"/>
    <property type="evidence" value="ECO:0007669"/>
    <property type="project" value="UniProtKB-UniRule"/>
</dbReference>
<comment type="function">
    <text evidence="6 7">Catalyzes amidations at positions B, D, E, and G on adenosylcobyrinic A,C-diamide. NH(2) groups are provided by glutamine, and one molecule of ATP is hydrogenolyzed for each amidation.</text>
</comment>
<evidence type="ECO:0000259" key="9">
    <source>
        <dbReference type="Pfam" id="PF07685"/>
    </source>
</evidence>
<dbReference type="GO" id="GO:0015420">
    <property type="term" value="F:ABC-type vitamin B12 transporter activity"/>
    <property type="evidence" value="ECO:0007669"/>
    <property type="project" value="UniProtKB-UniRule"/>
</dbReference>
<evidence type="ECO:0000259" key="8">
    <source>
        <dbReference type="Pfam" id="PF01656"/>
    </source>
</evidence>
<dbReference type="Proteomes" id="UP000005877">
    <property type="component" value="Chromosome"/>
</dbReference>
<evidence type="ECO:0000313" key="11">
    <source>
        <dbReference type="Proteomes" id="UP000005877"/>
    </source>
</evidence>
<dbReference type="InterPro" id="IPR029062">
    <property type="entry name" value="Class_I_gatase-like"/>
</dbReference>
<dbReference type="InterPro" id="IPR033949">
    <property type="entry name" value="CobQ_GATase1"/>
</dbReference>
<dbReference type="Pfam" id="PF07685">
    <property type="entry name" value="GATase_3"/>
    <property type="match status" value="1"/>
</dbReference>
<dbReference type="PATRIC" id="fig|1110509.7.peg.1115"/>
<dbReference type="EMBL" id="CP003117">
    <property type="protein sequence ID" value="AET64368.1"/>
    <property type="molecule type" value="Genomic_DNA"/>
</dbReference>
<gene>
    <name evidence="7" type="primary">cobQ</name>
    <name evidence="10" type="ordered locus">Mhar_0999</name>
</gene>
<evidence type="ECO:0000256" key="2">
    <source>
        <dbReference type="ARBA" id="ARBA00006205"/>
    </source>
</evidence>
<dbReference type="InterPro" id="IPR004459">
    <property type="entry name" value="CobQ_synth"/>
</dbReference>
<dbReference type="PROSITE" id="PS51274">
    <property type="entry name" value="GATASE_COBBQ"/>
    <property type="match status" value="1"/>
</dbReference>
<keyword evidence="4 7" id="KW-0169">Cobalamin biosynthesis</keyword>
<comment type="pathway">
    <text evidence="1 7">Cofactor biosynthesis; adenosylcobalamin biosynthesis.</text>
</comment>
<dbReference type="CDD" id="cd05389">
    <property type="entry name" value="CobQ_N"/>
    <property type="match status" value="1"/>
</dbReference>
<dbReference type="NCBIfam" id="TIGR00313">
    <property type="entry name" value="cobQ"/>
    <property type="match status" value="1"/>
</dbReference>
<evidence type="ECO:0000256" key="6">
    <source>
        <dbReference type="ARBA" id="ARBA00025166"/>
    </source>
</evidence>
<dbReference type="AlphaFoldDB" id="G7WLZ3"/>
<name>G7WLZ3_METH6</name>
<dbReference type="UniPathway" id="UPA00148"/>
<dbReference type="STRING" id="1110509.Mhar_0999"/>
<accession>G7WLZ3</accession>
<dbReference type="HAMAP" id="MF_00028">
    <property type="entry name" value="CobQ"/>
    <property type="match status" value="1"/>
</dbReference>
<dbReference type="CDD" id="cd01750">
    <property type="entry name" value="GATase1_CobQ"/>
    <property type="match status" value="1"/>
</dbReference>
<dbReference type="SUPFAM" id="SSF52540">
    <property type="entry name" value="P-loop containing nucleoside triphosphate hydrolases"/>
    <property type="match status" value="1"/>
</dbReference>
<dbReference type="PANTHER" id="PTHR21343:SF1">
    <property type="entry name" value="COBYRIC ACID SYNTHASE"/>
    <property type="match status" value="1"/>
</dbReference>
<evidence type="ECO:0000256" key="3">
    <source>
        <dbReference type="ARBA" id="ARBA00014921"/>
    </source>
</evidence>
<feature type="domain" description="CobQ/CobB/MinD/ParA nucleotide binding" evidence="8">
    <location>
        <begin position="41"/>
        <end position="264"/>
    </location>
</feature>
<dbReference type="GO" id="GO:0003824">
    <property type="term" value="F:catalytic activity"/>
    <property type="evidence" value="ECO:0007669"/>
    <property type="project" value="InterPro"/>
</dbReference>
<feature type="active site" description="Nucleophile" evidence="7">
    <location>
        <position position="365"/>
    </location>
</feature>
<dbReference type="InterPro" id="IPR011698">
    <property type="entry name" value="GATase_3"/>
</dbReference>
<dbReference type="NCBIfam" id="NF001989">
    <property type="entry name" value="PRK00784.1"/>
    <property type="match status" value="1"/>
</dbReference>
<dbReference type="PANTHER" id="PTHR21343">
    <property type="entry name" value="DETHIOBIOTIN SYNTHETASE"/>
    <property type="match status" value="1"/>
</dbReference>
<evidence type="ECO:0000256" key="5">
    <source>
        <dbReference type="ARBA" id="ARBA00022962"/>
    </source>
</evidence>
<dbReference type="SUPFAM" id="SSF52317">
    <property type="entry name" value="Class I glutamine amidotransferase-like"/>
    <property type="match status" value="1"/>
</dbReference>
<organism evidence="10 11">
    <name type="scientific">Methanothrix harundinacea (strain 6Ac)</name>
    <name type="common">Methanosaeta harundinacea</name>
    <dbReference type="NCBI Taxonomy" id="1110509"/>
    <lineage>
        <taxon>Archaea</taxon>
        <taxon>Methanobacteriati</taxon>
        <taxon>Methanobacteriota</taxon>
        <taxon>Stenosarchaea group</taxon>
        <taxon>Methanomicrobia</taxon>
        <taxon>Methanotrichales</taxon>
        <taxon>Methanotrichaceae</taxon>
        <taxon>Methanothrix</taxon>
    </lineage>
</organism>
<keyword evidence="11" id="KW-1185">Reference proteome</keyword>
<dbReference type="KEGG" id="mhi:Mhar_0999"/>
<dbReference type="HOGENOM" id="CLU_019250_2_2_2"/>
<evidence type="ECO:0000313" key="10">
    <source>
        <dbReference type="EMBL" id="AET64368.1"/>
    </source>
</evidence>
<feature type="active site" evidence="7">
    <location>
        <position position="464"/>
    </location>
</feature>
<evidence type="ECO:0000256" key="7">
    <source>
        <dbReference type="HAMAP-Rule" id="MF_00028"/>
    </source>
</evidence>
<proteinExistence type="inferred from homology"/>
<evidence type="ECO:0000256" key="1">
    <source>
        <dbReference type="ARBA" id="ARBA00004953"/>
    </source>
</evidence>
<dbReference type="InterPro" id="IPR027417">
    <property type="entry name" value="P-loop_NTPase"/>
</dbReference>
<dbReference type="Gene3D" id="3.40.50.300">
    <property type="entry name" value="P-loop containing nucleotide triphosphate hydrolases"/>
    <property type="match status" value="1"/>
</dbReference>
<dbReference type="Gene3D" id="3.40.50.880">
    <property type="match status" value="1"/>
</dbReference>